<feature type="transmembrane region" description="Helical" evidence="1">
    <location>
        <begin position="199"/>
        <end position="227"/>
    </location>
</feature>
<proteinExistence type="predicted"/>
<name>A0A520XDF5_9DELT</name>
<evidence type="ECO:0000256" key="1">
    <source>
        <dbReference type="SAM" id="Phobius"/>
    </source>
</evidence>
<feature type="transmembrane region" description="Helical" evidence="1">
    <location>
        <begin position="233"/>
        <end position="250"/>
    </location>
</feature>
<dbReference type="SMART" id="SM00670">
    <property type="entry name" value="PINc"/>
    <property type="match status" value="1"/>
</dbReference>
<protein>
    <recommendedName>
        <fullName evidence="2">PIN domain-containing protein</fullName>
    </recommendedName>
</protein>
<keyword evidence="1" id="KW-0812">Transmembrane</keyword>
<dbReference type="AlphaFoldDB" id="A0A520XDF5"/>
<organism evidence="3 4">
    <name type="scientific">Candidatus Acidulodesulfobacterium acidiphilum</name>
    <dbReference type="NCBI Taxonomy" id="2597224"/>
    <lineage>
        <taxon>Bacteria</taxon>
        <taxon>Deltaproteobacteria</taxon>
        <taxon>Candidatus Acidulodesulfobacterales</taxon>
        <taxon>Candidatus Acidulodesulfobacterium</taxon>
    </lineage>
</organism>
<dbReference type="Pfam" id="PF13470">
    <property type="entry name" value="PIN_3"/>
    <property type="match status" value="1"/>
</dbReference>
<sequence length="298" mass="33369">MKPTAKKNIPVNSAYLLSLRQLIKSSKFIKDLIGDLAQFRLVIDANCILGDIIWLVKERKNPEAITQIQECILAGTFIVYCTKTVIKEVDEHLKDIASQHNIPMDSLKKEWKSYKAMLKIKEPDKVIIDKYKNPIDPDDIPILALAELLSADAIINKDRDLKSMGGKVLSAKPVGDKGVLVFEFCASARDYSRKATVTAILKVGGAFSIVVGFETFKIISGIIAQIVVWIEKLPAWIKIILVAATFLALLHPKSREFMLKAIRNIVDAFKESMPVIFEIINKIEMILAENKPITPIIE</sequence>
<dbReference type="Proteomes" id="UP000322454">
    <property type="component" value="Unassembled WGS sequence"/>
</dbReference>
<evidence type="ECO:0000313" key="4">
    <source>
        <dbReference type="Proteomes" id="UP000322454"/>
    </source>
</evidence>
<comment type="caution">
    <text evidence="3">The sequence shown here is derived from an EMBL/GenBank/DDBJ whole genome shotgun (WGS) entry which is preliminary data.</text>
</comment>
<keyword evidence="1" id="KW-1133">Transmembrane helix</keyword>
<accession>A0A520XDF5</accession>
<evidence type="ECO:0000259" key="2">
    <source>
        <dbReference type="SMART" id="SM00670"/>
    </source>
</evidence>
<feature type="domain" description="PIN" evidence="2">
    <location>
        <begin position="39"/>
        <end position="163"/>
    </location>
</feature>
<gene>
    <name evidence="3" type="ORF">EVJ48_05425</name>
</gene>
<dbReference type="EMBL" id="SHMQ01000012">
    <property type="protein sequence ID" value="RZV39155.1"/>
    <property type="molecule type" value="Genomic_DNA"/>
</dbReference>
<keyword evidence="1" id="KW-0472">Membrane</keyword>
<reference evidence="3 4" key="1">
    <citation type="submission" date="2019-01" db="EMBL/GenBank/DDBJ databases">
        <title>Insights into ecological role of a new deltaproteobacterial order Candidatus Sinidesulfobacterales (Sva0485) by metagenomics and metatranscriptomics.</title>
        <authorList>
            <person name="Tan S."/>
            <person name="Liu J."/>
            <person name="Fang Y."/>
            <person name="Hedlund B."/>
            <person name="Lian Z.-H."/>
            <person name="Huang L.-Y."/>
            <person name="Li J.-T."/>
            <person name="Huang L.-N."/>
            <person name="Li W.-J."/>
            <person name="Jiang H.-C."/>
            <person name="Dong H.-L."/>
            <person name="Shu W.-S."/>
        </authorList>
    </citation>
    <scope>NUCLEOTIDE SEQUENCE [LARGE SCALE GENOMIC DNA]</scope>
    <source>
        <strain evidence="3">AP4</strain>
    </source>
</reference>
<dbReference type="InterPro" id="IPR002716">
    <property type="entry name" value="PIN_dom"/>
</dbReference>
<evidence type="ECO:0000313" key="3">
    <source>
        <dbReference type="EMBL" id="RZV39155.1"/>
    </source>
</evidence>